<protein>
    <submittedName>
        <fullName evidence="3 4">Uncharacterized protein</fullName>
    </submittedName>
</protein>
<evidence type="ECO:0000313" key="3">
    <source>
        <dbReference type="EMBL" id="EKX42953.1"/>
    </source>
</evidence>
<proteinExistence type="predicted"/>
<feature type="region of interest" description="Disordered" evidence="1">
    <location>
        <begin position="117"/>
        <end position="137"/>
    </location>
</feature>
<dbReference type="Proteomes" id="UP000011087">
    <property type="component" value="Unassembled WGS sequence"/>
</dbReference>
<keyword evidence="5" id="KW-1185">Reference proteome</keyword>
<dbReference type="AlphaFoldDB" id="L1J352"/>
<name>L1J352_GUITC</name>
<keyword evidence="2" id="KW-0732">Signal</keyword>
<sequence length="298" mass="33548">MLRLRLLMAMAAMTMAATGTTGAGGSRCLESVGRAEVATRGRTSAQGLNHCLHRRLRGGSIEHLDTTQRDAGKEDEILDQVRELIDKLDAQFQEQEEEMFPRQGEPKLRSNVIHNDVDNVDPDEDSNGILKDDEPNPELLDQSMQFVDRAEELIKALSPENIIKKVEEAGGRIEDIEPVIGPDGRCLGNFTSLQHSRAKVMKDIKEIRKKHKLLRSEMERKSPGQQLLEEIANMKESDINPYIKLLHDWKKNKDEEIRIGSFQQQYDAIGQGGAPIVPAKIEVKPEGLKQEIEARRSD</sequence>
<dbReference type="EnsemblProtists" id="EKX42953">
    <property type="protein sequence ID" value="EKX42953"/>
    <property type="gene ID" value="GUITHDRAFT_163976"/>
</dbReference>
<gene>
    <name evidence="3" type="ORF">GUITHDRAFT_163976</name>
</gene>
<dbReference type="RefSeq" id="XP_005829933.1">
    <property type="nucleotide sequence ID" value="XM_005829876.1"/>
</dbReference>
<feature type="chain" id="PRO_5008770795" evidence="2">
    <location>
        <begin position="17"/>
        <end position="298"/>
    </location>
</feature>
<dbReference type="KEGG" id="gtt:GUITHDRAFT_163976"/>
<dbReference type="EMBL" id="JH993013">
    <property type="protein sequence ID" value="EKX42953.1"/>
    <property type="molecule type" value="Genomic_DNA"/>
</dbReference>
<dbReference type="HOGENOM" id="CLU_935225_0_0_1"/>
<evidence type="ECO:0000313" key="4">
    <source>
        <dbReference type="EnsemblProtists" id="EKX42953"/>
    </source>
</evidence>
<feature type="signal peptide" evidence="2">
    <location>
        <begin position="1"/>
        <end position="16"/>
    </location>
</feature>
<dbReference type="GeneID" id="17299618"/>
<accession>L1J352</accession>
<reference evidence="4" key="3">
    <citation type="submission" date="2016-03" db="UniProtKB">
        <authorList>
            <consortium name="EnsemblProtists"/>
        </authorList>
    </citation>
    <scope>IDENTIFICATION</scope>
</reference>
<evidence type="ECO:0000256" key="1">
    <source>
        <dbReference type="SAM" id="MobiDB-lite"/>
    </source>
</evidence>
<reference evidence="5" key="2">
    <citation type="submission" date="2012-11" db="EMBL/GenBank/DDBJ databases">
        <authorList>
            <person name="Kuo A."/>
            <person name="Curtis B.A."/>
            <person name="Tanifuji G."/>
            <person name="Burki F."/>
            <person name="Gruber A."/>
            <person name="Irimia M."/>
            <person name="Maruyama S."/>
            <person name="Arias M.C."/>
            <person name="Ball S.G."/>
            <person name="Gile G.H."/>
            <person name="Hirakawa Y."/>
            <person name="Hopkins J.F."/>
            <person name="Rensing S.A."/>
            <person name="Schmutz J."/>
            <person name="Symeonidi A."/>
            <person name="Elias M."/>
            <person name="Eveleigh R.J."/>
            <person name="Herman E.K."/>
            <person name="Klute M.J."/>
            <person name="Nakayama T."/>
            <person name="Obornik M."/>
            <person name="Reyes-Prieto A."/>
            <person name="Armbrust E.V."/>
            <person name="Aves S.J."/>
            <person name="Beiko R.G."/>
            <person name="Coutinho P."/>
            <person name="Dacks J.B."/>
            <person name="Durnford D.G."/>
            <person name="Fast N.M."/>
            <person name="Green B.R."/>
            <person name="Grisdale C."/>
            <person name="Hempe F."/>
            <person name="Henrissat B."/>
            <person name="Hoppner M.P."/>
            <person name="Ishida K.-I."/>
            <person name="Kim E."/>
            <person name="Koreny L."/>
            <person name="Kroth P.G."/>
            <person name="Liu Y."/>
            <person name="Malik S.-B."/>
            <person name="Maier U.G."/>
            <person name="McRose D."/>
            <person name="Mock T."/>
            <person name="Neilson J.A."/>
            <person name="Onodera N.T."/>
            <person name="Poole A.M."/>
            <person name="Pritham E.J."/>
            <person name="Richards T.A."/>
            <person name="Rocap G."/>
            <person name="Roy S.W."/>
            <person name="Sarai C."/>
            <person name="Schaack S."/>
            <person name="Shirato S."/>
            <person name="Slamovits C.H."/>
            <person name="Spencer D.F."/>
            <person name="Suzuki S."/>
            <person name="Worden A.Z."/>
            <person name="Zauner S."/>
            <person name="Barry K."/>
            <person name="Bell C."/>
            <person name="Bharti A.K."/>
            <person name="Crow J.A."/>
            <person name="Grimwood J."/>
            <person name="Kramer R."/>
            <person name="Lindquist E."/>
            <person name="Lucas S."/>
            <person name="Salamov A."/>
            <person name="McFadden G.I."/>
            <person name="Lane C.E."/>
            <person name="Keeling P.J."/>
            <person name="Gray M.W."/>
            <person name="Grigoriev I.V."/>
            <person name="Archibald J.M."/>
        </authorList>
    </citation>
    <scope>NUCLEOTIDE SEQUENCE</scope>
    <source>
        <strain evidence="5">CCMP2712</strain>
    </source>
</reference>
<dbReference type="PaxDb" id="55529-EKX42953"/>
<reference evidence="3 5" key="1">
    <citation type="journal article" date="2012" name="Nature">
        <title>Algal genomes reveal evolutionary mosaicism and the fate of nucleomorphs.</title>
        <authorList>
            <consortium name="DOE Joint Genome Institute"/>
            <person name="Curtis B.A."/>
            <person name="Tanifuji G."/>
            <person name="Burki F."/>
            <person name="Gruber A."/>
            <person name="Irimia M."/>
            <person name="Maruyama S."/>
            <person name="Arias M.C."/>
            <person name="Ball S.G."/>
            <person name="Gile G.H."/>
            <person name="Hirakawa Y."/>
            <person name="Hopkins J.F."/>
            <person name="Kuo A."/>
            <person name="Rensing S.A."/>
            <person name="Schmutz J."/>
            <person name="Symeonidi A."/>
            <person name="Elias M."/>
            <person name="Eveleigh R.J."/>
            <person name="Herman E.K."/>
            <person name="Klute M.J."/>
            <person name="Nakayama T."/>
            <person name="Obornik M."/>
            <person name="Reyes-Prieto A."/>
            <person name="Armbrust E.V."/>
            <person name="Aves S.J."/>
            <person name="Beiko R.G."/>
            <person name="Coutinho P."/>
            <person name="Dacks J.B."/>
            <person name="Durnford D.G."/>
            <person name="Fast N.M."/>
            <person name="Green B.R."/>
            <person name="Grisdale C.J."/>
            <person name="Hempel F."/>
            <person name="Henrissat B."/>
            <person name="Hoppner M.P."/>
            <person name="Ishida K."/>
            <person name="Kim E."/>
            <person name="Koreny L."/>
            <person name="Kroth P.G."/>
            <person name="Liu Y."/>
            <person name="Malik S.B."/>
            <person name="Maier U.G."/>
            <person name="McRose D."/>
            <person name="Mock T."/>
            <person name="Neilson J.A."/>
            <person name="Onodera N.T."/>
            <person name="Poole A.M."/>
            <person name="Pritham E.J."/>
            <person name="Richards T.A."/>
            <person name="Rocap G."/>
            <person name="Roy S.W."/>
            <person name="Sarai C."/>
            <person name="Schaack S."/>
            <person name="Shirato S."/>
            <person name="Slamovits C.H."/>
            <person name="Spencer D.F."/>
            <person name="Suzuki S."/>
            <person name="Worden A.Z."/>
            <person name="Zauner S."/>
            <person name="Barry K."/>
            <person name="Bell C."/>
            <person name="Bharti A.K."/>
            <person name="Crow J.A."/>
            <person name="Grimwood J."/>
            <person name="Kramer R."/>
            <person name="Lindquist E."/>
            <person name="Lucas S."/>
            <person name="Salamov A."/>
            <person name="McFadden G.I."/>
            <person name="Lane C.E."/>
            <person name="Keeling P.J."/>
            <person name="Gray M.W."/>
            <person name="Grigoriev I.V."/>
            <person name="Archibald J.M."/>
        </authorList>
    </citation>
    <scope>NUCLEOTIDE SEQUENCE</scope>
    <source>
        <strain evidence="3 5">CCMP2712</strain>
    </source>
</reference>
<organism evidence="3">
    <name type="scientific">Guillardia theta (strain CCMP2712)</name>
    <name type="common">Cryptophyte</name>
    <dbReference type="NCBI Taxonomy" id="905079"/>
    <lineage>
        <taxon>Eukaryota</taxon>
        <taxon>Cryptophyceae</taxon>
        <taxon>Pyrenomonadales</taxon>
        <taxon>Geminigeraceae</taxon>
        <taxon>Guillardia</taxon>
    </lineage>
</organism>
<evidence type="ECO:0000256" key="2">
    <source>
        <dbReference type="SAM" id="SignalP"/>
    </source>
</evidence>
<evidence type="ECO:0000313" key="5">
    <source>
        <dbReference type="Proteomes" id="UP000011087"/>
    </source>
</evidence>